<reference evidence="2 3" key="1">
    <citation type="submission" date="2020-03" db="EMBL/GenBank/DDBJ databases">
        <title>Whole genome shotgun sequence of Phytohabitans houttuyneae NBRC 108639.</title>
        <authorList>
            <person name="Komaki H."/>
            <person name="Tamura T."/>
        </authorList>
    </citation>
    <scope>NUCLEOTIDE SEQUENCE [LARGE SCALE GENOMIC DNA]</scope>
    <source>
        <strain evidence="2 3">NBRC 108639</strain>
    </source>
</reference>
<dbReference type="Proteomes" id="UP000482800">
    <property type="component" value="Unassembled WGS sequence"/>
</dbReference>
<evidence type="ECO:0000313" key="2">
    <source>
        <dbReference type="EMBL" id="GFJ77864.1"/>
    </source>
</evidence>
<evidence type="ECO:0000313" key="3">
    <source>
        <dbReference type="Proteomes" id="UP000482800"/>
    </source>
</evidence>
<reference evidence="2 3" key="2">
    <citation type="submission" date="2020-03" db="EMBL/GenBank/DDBJ databases">
        <authorList>
            <person name="Ichikawa N."/>
            <person name="Kimura A."/>
            <person name="Kitahashi Y."/>
            <person name="Uohara A."/>
        </authorList>
    </citation>
    <scope>NUCLEOTIDE SEQUENCE [LARGE SCALE GENOMIC DNA]</scope>
    <source>
        <strain evidence="2 3">NBRC 108639</strain>
    </source>
</reference>
<comment type="caution">
    <text evidence="2">The sequence shown here is derived from an EMBL/GenBank/DDBJ whole genome shotgun (WGS) entry which is preliminary data.</text>
</comment>
<dbReference type="EMBL" id="BLPF01000001">
    <property type="protein sequence ID" value="GFJ77864.1"/>
    <property type="molecule type" value="Genomic_DNA"/>
</dbReference>
<accession>A0A6V8K2D6</accession>
<protein>
    <submittedName>
        <fullName evidence="2">Uncharacterized protein</fullName>
    </submittedName>
</protein>
<keyword evidence="3" id="KW-1185">Reference proteome</keyword>
<evidence type="ECO:0000256" key="1">
    <source>
        <dbReference type="SAM" id="MobiDB-lite"/>
    </source>
</evidence>
<name>A0A6V8K2D6_9ACTN</name>
<feature type="region of interest" description="Disordered" evidence="1">
    <location>
        <begin position="16"/>
        <end position="39"/>
    </location>
</feature>
<feature type="region of interest" description="Disordered" evidence="1">
    <location>
        <begin position="143"/>
        <end position="167"/>
    </location>
</feature>
<dbReference type="AntiFam" id="ANF00178">
    <property type="entry name" value="Shadow ORF (opposite dhbF)"/>
</dbReference>
<proteinExistence type="predicted"/>
<dbReference type="AlphaFoldDB" id="A0A6V8K2D6"/>
<sequence length="199" mass="21644">MQEQVALGRVEHVDGVQRRVGGGREDVQRPREPGGEALAGRRVEEVGGDGQHAAQPGRTALAVEGLGGHDVEVELRRCQLGRVDCRQAALLADAGQVERGVLHVLDRGEHDLEERVAGEGADRRELFHEPFEGDVLVRHRAQRRRAHPGQHRAEGRIPGQVGADHERVGEEADEVVHRLVGATGDRRADRDVGSRAEAG</sequence>
<feature type="compositionally biased region" description="Basic and acidic residues" evidence="1">
    <location>
        <begin position="184"/>
        <end position="199"/>
    </location>
</feature>
<feature type="region of interest" description="Disordered" evidence="1">
    <location>
        <begin position="179"/>
        <end position="199"/>
    </location>
</feature>
<organism evidence="2 3">
    <name type="scientific">Phytohabitans houttuyneae</name>
    <dbReference type="NCBI Taxonomy" id="1076126"/>
    <lineage>
        <taxon>Bacteria</taxon>
        <taxon>Bacillati</taxon>
        <taxon>Actinomycetota</taxon>
        <taxon>Actinomycetes</taxon>
        <taxon>Micromonosporales</taxon>
        <taxon>Micromonosporaceae</taxon>
    </lineage>
</organism>
<gene>
    <name evidence="2" type="ORF">Phou_020440</name>
</gene>